<protein>
    <submittedName>
        <fullName evidence="1">DUF4249 domain-containing protein</fullName>
    </submittedName>
</protein>
<organism evidence="1 2">
    <name type="scientific">Mariniphaga sediminis</name>
    <dbReference type="NCBI Taxonomy" id="1628158"/>
    <lineage>
        <taxon>Bacteria</taxon>
        <taxon>Pseudomonadati</taxon>
        <taxon>Bacteroidota</taxon>
        <taxon>Bacteroidia</taxon>
        <taxon>Marinilabiliales</taxon>
        <taxon>Prolixibacteraceae</taxon>
        <taxon>Mariniphaga</taxon>
    </lineage>
</organism>
<name>A0A399D0J4_9BACT</name>
<evidence type="ECO:0000313" key="2">
    <source>
        <dbReference type="Proteomes" id="UP000266441"/>
    </source>
</evidence>
<dbReference type="EMBL" id="QWET01000006">
    <property type="protein sequence ID" value="RIH65374.1"/>
    <property type="molecule type" value="Genomic_DNA"/>
</dbReference>
<reference evidence="1 2" key="1">
    <citation type="journal article" date="2015" name="Int. J. Syst. Evol. Microbiol.">
        <title>Mariniphaga sediminis sp. nov., isolated from coastal sediment.</title>
        <authorList>
            <person name="Wang F.Q."/>
            <person name="Shen Q.Y."/>
            <person name="Chen G.J."/>
            <person name="Du Z.J."/>
        </authorList>
    </citation>
    <scope>NUCLEOTIDE SEQUENCE [LARGE SCALE GENOMIC DNA]</scope>
    <source>
        <strain evidence="1 2">SY21</strain>
    </source>
</reference>
<dbReference type="Proteomes" id="UP000266441">
    <property type="component" value="Unassembled WGS sequence"/>
</dbReference>
<dbReference type="Pfam" id="PF14054">
    <property type="entry name" value="DUF4249"/>
    <property type="match status" value="1"/>
</dbReference>
<keyword evidence="2" id="KW-1185">Reference proteome</keyword>
<proteinExistence type="predicted"/>
<accession>A0A399D0J4</accession>
<evidence type="ECO:0000313" key="1">
    <source>
        <dbReference type="EMBL" id="RIH65374.1"/>
    </source>
</evidence>
<dbReference type="InterPro" id="IPR025345">
    <property type="entry name" value="DUF4249"/>
</dbReference>
<sequence>MPFAVVKLVRDERDDFFESMIRIKYILFLMVPFLLLYSCEKVIDVDLNEADPAVVIEGNLSYLEGELEVNISKTGSYFGTQPSEKVENAEVFLETATGLRINIEEKGQGVYKRKRLQVFPGETYRLTATVGETQYTAVSTLYERVQIDSLGYKYYGKNRFFDGGYHILLYFSDPPDQKNYFRVRIFKNEKLLNETSDIVVFDDSGLEGKGIQVRLQGQTFKAGDTARVEMLAIDENAWEYFTTFREMANINPGSPAPANPVSNFSNGALGYFSAWSHDTKSIVIEP</sequence>
<gene>
    <name evidence="1" type="ORF">D1164_09605</name>
</gene>
<dbReference type="AlphaFoldDB" id="A0A399D0J4"/>
<comment type="caution">
    <text evidence="1">The sequence shown here is derived from an EMBL/GenBank/DDBJ whole genome shotgun (WGS) entry which is preliminary data.</text>
</comment>